<evidence type="ECO:0000313" key="7">
    <source>
        <dbReference type="Proteomes" id="UP000778262"/>
    </source>
</evidence>
<dbReference type="RefSeq" id="WP_161591369.1">
    <property type="nucleotide sequence ID" value="NZ_RPBY01000007.1"/>
</dbReference>
<dbReference type="PANTHER" id="PTHR42988:SF2">
    <property type="entry name" value="CYCLIC NUCLEOTIDE PHOSPHODIESTERASE CBUA0032-RELATED"/>
    <property type="match status" value="1"/>
</dbReference>
<dbReference type="Pfam" id="PF00149">
    <property type="entry name" value="Metallophos"/>
    <property type="match status" value="1"/>
</dbReference>
<keyword evidence="1" id="KW-0479">Metal-binding</keyword>
<evidence type="ECO:0000256" key="4">
    <source>
        <dbReference type="ARBA" id="ARBA00025742"/>
    </source>
</evidence>
<protein>
    <submittedName>
        <fullName evidence="6">Metallophosphoesterase</fullName>
    </submittedName>
</protein>
<evidence type="ECO:0000259" key="5">
    <source>
        <dbReference type="Pfam" id="PF00149"/>
    </source>
</evidence>
<dbReference type="SUPFAM" id="SSF56300">
    <property type="entry name" value="Metallo-dependent phosphatases"/>
    <property type="match status" value="1"/>
</dbReference>
<evidence type="ECO:0000256" key="1">
    <source>
        <dbReference type="ARBA" id="ARBA00022723"/>
    </source>
</evidence>
<evidence type="ECO:0000256" key="2">
    <source>
        <dbReference type="ARBA" id="ARBA00022801"/>
    </source>
</evidence>
<organism evidence="6 7">
    <name type="scientific">Cronobacter dublinensis</name>
    <dbReference type="NCBI Taxonomy" id="413497"/>
    <lineage>
        <taxon>Bacteria</taxon>
        <taxon>Pseudomonadati</taxon>
        <taxon>Pseudomonadota</taxon>
        <taxon>Gammaproteobacteria</taxon>
        <taxon>Enterobacterales</taxon>
        <taxon>Enterobacteriaceae</taxon>
        <taxon>Cronobacter</taxon>
    </lineage>
</organism>
<proteinExistence type="inferred from homology"/>
<dbReference type="PANTHER" id="PTHR42988">
    <property type="entry name" value="PHOSPHOHYDROLASE"/>
    <property type="match status" value="1"/>
</dbReference>
<dbReference type="InterPro" id="IPR004843">
    <property type="entry name" value="Calcineurin-like_PHP"/>
</dbReference>
<evidence type="ECO:0000256" key="3">
    <source>
        <dbReference type="ARBA" id="ARBA00023004"/>
    </source>
</evidence>
<keyword evidence="3" id="KW-0408">Iron</keyword>
<dbReference type="Proteomes" id="UP000778262">
    <property type="component" value="Unassembled WGS sequence"/>
</dbReference>
<dbReference type="InterPro" id="IPR029052">
    <property type="entry name" value="Metallo-depent_PP-like"/>
</dbReference>
<comment type="caution">
    <text evidence="6">The sequence shown here is derived from an EMBL/GenBank/DDBJ whole genome shotgun (WGS) entry which is preliminary data.</text>
</comment>
<reference evidence="6" key="1">
    <citation type="submission" date="2018-11" db="EMBL/GenBank/DDBJ databases">
        <title>Genomics analysis of Putative Virulence Factors on Adhesion and Cytotoxicity for Cronobacter spp.</title>
        <authorList>
            <person name="Cui J."/>
        </authorList>
    </citation>
    <scope>NUCLEOTIDE SEQUENCE</scope>
    <source>
        <strain evidence="6">SD69</strain>
    </source>
</reference>
<feature type="domain" description="Calcineurin-like phosphoesterase" evidence="5">
    <location>
        <begin position="1"/>
        <end position="188"/>
    </location>
</feature>
<name>A0A9Q4T9A5_9ENTR</name>
<dbReference type="EMBL" id="RPBY01000007">
    <property type="protein sequence ID" value="NCH89313.1"/>
    <property type="molecule type" value="Genomic_DNA"/>
</dbReference>
<dbReference type="AlphaFoldDB" id="A0A9Q4T9A5"/>
<comment type="similarity">
    <text evidence="4">Belongs to the cyclic nucleotide phosphodiesterase class-III family.</text>
</comment>
<dbReference type="GO" id="GO:0046872">
    <property type="term" value="F:metal ion binding"/>
    <property type="evidence" value="ECO:0007669"/>
    <property type="project" value="UniProtKB-KW"/>
</dbReference>
<accession>A0A9Q4T9A5</accession>
<dbReference type="InterPro" id="IPR050884">
    <property type="entry name" value="CNP_phosphodiesterase-III"/>
</dbReference>
<sequence length="249" mass="26287">MLIAQISDIHAAPDNDNLARFDNALAWLAPLAPDLLVISGDLADDGWRDGYSQIAARLEAFSCRLLILPGNADHHDALRATWGATLWTGADGPLHAVADLPGLRVIGLDTTLEACAAGSVAAHLDWLSQQLDEAQGRQTLLFMHHHVFASGIPSMDAIMCRDHDALAALLRHHPARPLAIATGHVHRPAAGTLAGIPAYICGSVCPANPLWLGASHVPCVYDPPALMVHRVDNGALASHFIAVSPVTAA</sequence>
<dbReference type="Gene3D" id="3.60.21.10">
    <property type="match status" value="1"/>
</dbReference>
<keyword evidence="2" id="KW-0378">Hydrolase</keyword>
<evidence type="ECO:0000313" key="6">
    <source>
        <dbReference type="EMBL" id="NCH89313.1"/>
    </source>
</evidence>
<dbReference type="GO" id="GO:0016787">
    <property type="term" value="F:hydrolase activity"/>
    <property type="evidence" value="ECO:0007669"/>
    <property type="project" value="UniProtKB-KW"/>
</dbReference>
<gene>
    <name evidence="6" type="ORF">EHJ13_18020</name>
</gene>